<dbReference type="CDD" id="cd06662">
    <property type="entry name" value="SURF1"/>
    <property type="match status" value="1"/>
</dbReference>
<evidence type="ECO:0000256" key="2">
    <source>
        <dbReference type="ARBA" id="ARBA00007165"/>
    </source>
</evidence>
<dbReference type="PANTHER" id="PTHR23427">
    <property type="entry name" value="SURFEIT LOCUS PROTEIN"/>
    <property type="match status" value="1"/>
</dbReference>
<comment type="caution">
    <text evidence="6">Lacks conserved residue(s) required for the propagation of feature annotation.</text>
</comment>
<keyword evidence="4 6" id="KW-1133">Transmembrane helix</keyword>
<proteinExistence type="inferred from homology"/>
<evidence type="ECO:0000256" key="4">
    <source>
        <dbReference type="ARBA" id="ARBA00022989"/>
    </source>
</evidence>
<dbReference type="InterPro" id="IPR002994">
    <property type="entry name" value="Surf1/Shy1"/>
</dbReference>
<keyword evidence="9" id="KW-1185">Reference proteome</keyword>
<keyword evidence="5 6" id="KW-0472">Membrane</keyword>
<comment type="subcellular location">
    <subcellularLocation>
        <location evidence="6">Cell membrane</location>
        <topology evidence="6">Multi-pass membrane protein</topology>
    </subcellularLocation>
    <subcellularLocation>
        <location evidence="1">Membrane</location>
    </subcellularLocation>
</comment>
<feature type="transmembrane region" description="Helical" evidence="6">
    <location>
        <begin position="222"/>
        <end position="243"/>
    </location>
</feature>
<dbReference type="OrthoDB" id="3266379at2"/>
<protein>
    <recommendedName>
        <fullName evidence="6">SURF1-like protein</fullName>
    </recommendedName>
</protein>
<keyword evidence="6" id="KW-1003">Cell membrane</keyword>
<dbReference type="PATRIC" id="fig|1618207.4.peg.1856"/>
<dbReference type="AlphaFoldDB" id="A0A0D4BZR9"/>
<dbReference type="STRING" id="1618207.UM93_09165"/>
<keyword evidence="3 6" id="KW-0812">Transmembrane</keyword>
<dbReference type="KEGG" id="ari:UM93_09165"/>
<comment type="similarity">
    <text evidence="2 6">Belongs to the SURF1 family.</text>
</comment>
<accession>A0A0D4BZR9</accession>
<evidence type="ECO:0000256" key="6">
    <source>
        <dbReference type="RuleBase" id="RU363076"/>
    </source>
</evidence>
<feature type="compositionally biased region" description="Acidic residues" evidence="7">
    <location>
        <begin position="256"/>
        <end position="282"/>
    </location>
</feature>
<organism evidence="8 9">
    <name type="scientific">Psychromicrobium lacuslunae</name>
    <dbReference type="NCBI Taxonomy" id="1618207"/>
    <lineage>
        <taxon>Bacteria</taxon>
        <taxon>Bacillati</taxon>
        <taxon>Actinomycetota</taxon>
        <taxon>Actinomycetes</taxon>
        <taxon>Micrococcales</taxon>
        <taxon>Micrococcaceae</taxon>
        <taxon>Psychromicrobium</taxon>
    </lineage>
</organism>
<evidence type="ECO:0000256" key="1">
    <source>
        <dbReference type="ARBA" id="ARBA00004370"/>
    </source>
</evidence>
<reference evidence="8 9" key="1">
    <citation type="journal article" date="2015" name="Genome Announc.">
        <title>Complete Genome Sequencing of Protease-Producing Novel Arthrobacter sp. Strain IHBB 11108 Using PacBio Single-Molecule Real-Time Sequencing Technology.</title>
        <authorList>
            <person name="Kiran S."/>
            <person name="Swarnkar M.K."/>
            <person name="Pal M."/>
            <person name="Thakur R."/>
            <person name="Tewari R."/>
            <person name="Singh A.K."/>
            <person name="Gulati A."/>
        </authorList>
    </citation>
    <scope>NUCLEOTIDE SEQUENCE [LARGE SCALE GENOMIC DNA]</scope>
    <source>
        <strain evidence="8 9">IHBB 11108</strain>
    </source>
</reference>
<sequence>MLKTALKPRWIAALLLALIVSTVFVLLSQWQFSRSTQNSEPVEVATEELKPLESILKPGKQMTSDQSDHLVSMSGHFDPSKQVLVKNRLQNGTNGYWVVTAFVVDGAPKLKGVAGSPTIIPVARGWLADPGQLSAPPSGALKLTGRLLPPEAPTLEKGLPSGQVAALATAELINIWQVNSYSGFVVSFTETGAQGDVGAHAVAGDLKGISVGPQPVEQPVNWLNIFYAVEWVVFAGFAIFMWWRLVADDYRRENEPEFDEQGDEEYNEESAESADDSEEVKQ</sequence>
<dbReference type="PROSITE" id="PS50895">
    <property type="entry name" value="SURF1"/>
    <property type="match status" value="1"/>
</dbReference>
<evidence type="ECO:0000256" key="7">
    <source>
        <dbReference type="SAM" id="MobiDB-lite"/>
    </source>
</evidence>
<dbReference type="RefSeq" id="WP_045075138.1">
    <property type="nucleotide sequence ID" value="NZ_CP011005.1"/>
</dbReference>
<dbReference type="EMBL" id="CP011005">
    <property type="protein sequence ID" value="AJT41635.1"/>
    <property type="molecule type" value="Genomic_DNA"/>
</dbReference>
<feature type="region of interest" description="Disordered" evidence="7">
    <location>
        <begin position="254"/>
        <end position="282"/>
    </location>
</feature>
<dbReference type="GO" id="GO:0005886">
    <property type="term" value="C:plasma membrane"/>
    <property type="evidence" value="ECO:0007669"/>
    <property type="project" value="UniProtKB-SubCell"/>
</dbReference>
<dbReference type="HOGENOM" id="CLU_047737_0_1_11"/>
<evidence type="ECO:0000313" key="8">
    <source>
        <dbReference type="EMBL" id="AJT41635.1"/>
    </source>
</evidence>
<evidence type="ECO:0000313" key="9">
    <source>
        <dbReference type="Proteomes" id="UP000061839"/>
    </source>
</evidence>
<gene>
    <name evidence="8" type="ORF">UM93_09165</name>
</gene>
<dbReference type="Pfam" id="PF02104">
    <property type="entry name" value="SURF1"/>
    <property type="match status" value="1"/>
</dbReference>
<evidence type="ECO:0000256" key="3">
    <source>
        <dbReference type="ARBA" id="ARBA00022692"/>
    </source>
</evidence>
<name>A0A0D4BZR9_9MICC</name>
<dbReference type="Proteomes" id="UP000061839">
    <property type="component" value="Chromosome"/>
</dbReference>
<dbReference type="InterPro" id="IPR045214">
    <property type="entry name" value="Surf1/Surf4"/>
</dbReference>
<evidence type="ECO:0000256" key="5">
    <source>
        <dbReference type="ARBA" id="ARBA00023136"/>
    </source>
</evidence>
<dbReference type="PANTHER" id="PTHR23427:SF2">
    <property type="entry name" value="SURFEIT LOCUS PROTEIN 1"/>
    <property type="match status" value="1"/>
</dbReference>